<evidence type="ECO:0000313" key="3">
    <source>
        <dbReference type="Proteomes" id="UP000612855"/>
    </source>
</evidence>
<sequence length="133" mass="14775">MTGSDPVTFTFGDTEALCTEVLALVRAGKKTVTCAPLSDFGPGRDPLPEVGRQDIALEWDGAPAVQMETEEVLILPFNDVGPELVADMAEFRDVADFRAQYKAYFEARGKWTENLTLMVERFRVIRDFGAEPQ</sequence>
<dbReference type="AlphaFoldDB" id="A0A917EJA0"/>
<dbReference type="Pfam" id="PF04266">
    <property type="entry name" value="ASCH"/>
    <property type="match status" value="1"/>
</dbReference>
<dbReference type="RefSeq" id="WP_188478866.1">
    <property type="nucleotide sequence ID" value="NZ_BMFJ01000002.1"/>
</dbReference>
<dbReference type="PANTHER" id="PTHR39203:SF1">
    <property type="entry name" value="CYTOPLASMIC PROTEIN"/>
    <property type="match status" value="1"/>
</dbReference>
<dbReference type="Proteomes" id="UP000612855">
    <property type="component" value="Unassembled WGS sequence"/>
</dbReference>
<feature type="domain" description="ASCH" evidence="1">
    <location>
        <begin position="9"/>
        <end position="126"/>
    </location>
</feature>
<gene>
    <name evidence="2" type="ORF">GCM10011360_32370</name>
</gene>
<accession>A0A917EJA0</accession>
<name>A0A917EJA0_9RHOB</name>
<dbReference type="SMART" id="SM01022">
    <property type="entry name" value="ASCH"/>
    <property type="match status" value="1"/>
</dbReference>
<organism evidence="2 3">
    <name type="scientific">Primorskyibacter flagellatus</name>
    <dbReference type="NCBI Taxonomy" id="1387277"/>
    <lineage>
        <taxon>Bacteria</taxon>
        <taxon>Pseudomonadati</taxon>
        <taxon>Pseudomonadota</taxon>
        <taxon>Alphaproteobacteria</taxon>
        <taxon>Rhodobacterales</taxon>
        <taxon>Roseobacteraceae</taxon>
        <taxon>Primorskyibacter</taxon>
    </lineage>
</organism>
<evidence type="ECO:0000259" key="1">
    <source>
        <dbReference type="SMART" id="SM01022"/>
    </source>
</evidence>
<dbReference type="PANTHER" id="PTHR39203">
    <property type="entry name" value="CYTOPLASMIC PROTEIN-RELATED"/>
    <property type="match status" value="1"/>
</dbReference>
<dbReference type="EMBL" id="BMFJ01000002">
    <property type="protein sequence ID" value="GGE42510.1"/>
    <property type="molecule type" value="Genomic_DNA"/>
</dbReference>
<keyword evidence="3" id="KW-1185">Reference proteome</keyword>
<comment type="caution">
    <text evidence="2">The sequence shown here is derived from an EMBL/GenBank/DDBJ whole genome shotgun (WGS) entry which is preliminary data.</text>
</comment>
<evidence type="ECO:0000313" key="2">
    <source>
        <dbReference type="EMBL" id="GGE42510.1"/>
    </source>
</evidence>
<dbReference type="InterPro" id="IPR009326">
    <property type="entry name" value="DUF984"/>
</dbReference>
<dbReference type="SUPFAM" id="SSF88697">
    <property type="entry name" value="PUA domain-like"/>
    <property type="match status" value="1"/>
</dbReference>
<dbReference type="InterPro" id="IPR015947">
    <property type="entry name" value="PUA-like_sf"/>
</dbReference>
<reference evidence="3" key="1">
    <citation type="journal article" date="2019" name="Int. J. Syst. Evol. Microbiol.">
        <title>The Global Catalogue of Microorganisms (GCM) 10K type strain sequencing project: providing services to taxonomists for standard genome sequencing and annotation.</title>
        <authorList>
            <consortium name="The Broad Institute Genomics Platform"/>
            <consortium name="The Broad Institute Genome Sequencing Center for Infectious Disease"/>
            <person name="Wu L."/>
            <person name="Ma J."/>
        </authorList>
    </citation>
    <scope>NUCLEOTIDE SEQUENCE [LARGE SCALE GENOMIC DNA]</scope>
    <source>
        <strain evidence="3">CGMCC 1.12664</strain>
    </source>
</reference>
<dbReference type="InterPro" id="IPR007374">
    <property type="entry name" value="ASCH_domain"/>
</dbReference>
<dbReference type="Gene3D" id="3.10.400.10">
    <property type="entry name" value="Sulfate adenylyltransferase"/>
    <property type="match status" value="1"/>
</dbReference>
<proteinExistence type="predicted"/>
<protein>
    <recommendedName>
        <fullName evidence="1">ASCH domain-containing protein</fullName>
    </recommendedName>
</protein>